<dbReference type="InterPro" id="IPR004101">
    <property type="entry name" value="Mur_ligase_C"/>
</dbReference>
<evidence type="ECO:0000313" key="19">
    <source>
        <dbReference type="Proteomes" id="UP000255423"/>
    </source>
</evidence>
<evidence type="ECO:0000256" key="5">
    <source>
        <dbReference type="ARBA" id="ARBA00022598"/>
    </source>
</evidence>
<evidence type="ECO:0000256" key="7">
    <source>
        <dbReference type="ARBA" id="ARBA00022741"/>
    </source>
</evidence>
<comment type="similarity">
    <text evidence="14">Belongs to the MurCDEF family.</text>
</comment>
<dbReference type="PANTHER" id="PTHR43445">
    <property type="entry name" value="UDP-N-ACETYLMURAMATE--L-ALANINE LIGASE-RELATED"/>
    <property type="match status" value="1"/>
</dbReference>
<evidence type="ECO:0000256" key="12">
    <source>
        <dbReference type="ARBA" id="ARBA00023316"/>
    </source>
</evidence>
<dbReference type="Proteomes" id="UP000255423">
    <property type="component" value="Unassembled WGS sequence"/>
</dbReference>
<dbReference type="NCBIfam" id="TIGR01082">
    <property type="entry name" value="murC"/>
    <property type="match status" value="1"/>
</dbReference>
<keyword evidence="5 14" id="KW-0436">Ligase</keyword>
<comment type="catalytic activity">
    <reaction evidence="13 14">
        <text>UDP-N-acetyl-alpha-D-muramate + L-alanine + ATP = UDP-N-acetyl-alpha-D-muramoyl-L-alanine + ADP + phosphate + H(+)</text>
        <dbReference type="Rhea" id="RHEA:23372"/>
        <dbReference type="ChEBI" id="CHEBI:15378"/>
        <dbReference type="ChEBI" id="CHEBI:30616"/>
        <dbReference type="ChEBI" id="CHEBI:43474"/>
        <dbReference type="ChEBI" id="CHEBI:57972"/>
        <dbReference type="ChEBI" id="CHEBI:70757"/>
        <dbReference type="ChEBI" id="CHEBI:83898"/>
        <dbReference type="ChEBI" id="CHEBI:456216"/>
        <dbReference type="EC" id="6.3.2.8"/>
    </reaction>
</comment>
<dbReference type="InterPro" id="IPR036565">
    <property type="entry name" value="Mur-like_cat_sf"/>
</dbReference>
<keyword evidence="12 14" id="KW-0961">Cell wall biogenesis/degradation</keyword>
<keyword evidence="8 14" id="KW-0067">ATP-binding</keyword>
<dbReference type="GO" id="GO:0005737">
    <property type="term" value="C:cytoplasm"/>
    <property type="evidence" value="ECO:0007669"/>
    <property type="project" value="UniProtKB-SubCell"/>
</dbReference>
<dbReference type="EC" id="6.3.2.8" evidence="3 14"/>
<dbReference type="PANTHER" id="PTHR43445:SF3">
    <property type="entry name" value="UDP-N-ACETYLMURAMATE--L-ALANINE LIGASE"/>
    <property type="match status" value="1"/>
</dbReference>
<evidence type="ECO:0000256" key="9">
    <source>
        <dbReference type="ARBA" id="ARBA00022960"/>
    </source>
</evidence>
<evidence type="ECO:0000256" key="11">
    <source>
        <dbReference type="ARBA" id="ARBA00023306"/>
    </source>
</evidence>
<evidence type="ECO:0000259" key="16">
    <source>
        <dbReference type="Pfam" id="PF02875"/>
    </source>
</evidence>
<gene>
    <name evidence="14" type="primary">murC</name>
    <name evidence="18" type="ORF">SAMN05661053_1241</name>
</gene>
<evidence type="ECO:0000256" key="8">
    <source>
        <dbReference type="ARBA" id="ARBA00022840"/>
    </source>
</evidence>
<evidence type="ECO:0000256" key="2">
    <source>
        <dbReference type="ARBA" id="ARBA00004752"/>
    </source>
</evidence>
<evidence type="ECO:0000313" key="18">
    <source>
        <dbReference type="EMBL" id="SUQ19992.1"/>
    </source>
</evidence>
<protein>
    <recommendedName>
        <fullName evidence="3 14">UDP-N-acetylmuramate--L-alanine ligase</fullName>
        <ecNumber evidence="3 14">6.3.2.8</ecNumber>
    </recommendedName>
    <alternativeName>
        <fullName evidence="14">UDP-N-acetylmuramoyl-L-alanine synthetase</fullName>
    </alternativeName>
</protein>
<evidence type="ECO:0000256" key="10">
    <source>
        <dbReference type="ARBA" id="ARBA00022984"/>
    </source>
</evidence>
<feature type="binding site" evidence="14">
    <location>
        <begin position="116"/>
        <end position="122"/>
    </location>
    <ligand>
        <name>ATP</name>
        <dbReference type="ChEBI" id="CHEBI:30616"/>
    </ligand>
</feature>
<feature type="domain" description="Mur ligase central" evidence="17">
    <location>
        <begin position="114"/>
        <end position="293"/>
    </location>
</feature>
<dbReference type="AlphaFoldDB" id="A0A380RYN2"/>
<evidence type="ECO:0000256" key="4">
    <source>
        <dbReference type="ARBA" id="ARBA00022490"/>
    </source>
</evidence>
<organism evidence="18 19">
    <name type="scientific">Fibrobacter succinogenes</name>
    <name type="common">Bacteroides succinogenes</name>
    <dbReference type="NCBI Taxonomy" id="833"/>
    <lineage>
        <taxon>Bacteria</taxon>
        <taxon>Pseudomonadati</taxon>
        <taxon>Fibrobacterota</taxon>
        <taxon>Fibrobacteria</taxon>
        <taxon>Fibrobacterales</taxon>
        <taxon>Fibrobacteraceae</taxon>
        <taxon>Fibrobacter</taxon>
    </lineage>
</organism>
<evidence type="ECO:0000256" key="1">
    <source>
        <dbReference type="ARBA" id="ARBA00004496"/>
    </source>
</evidence>
<proteinExistence type="inferred from homology"/>
<dbReference type="UniPathway" id="UPA00219"/>
<comment type="subcellular location">
    <subcellularLocation>
        <location evidence="1 14">Cytoplasm</location>
    </subcellularLocation>
</comment>
<dbReference type="GO" id="GO:0009252">
    <property type="term" value="P:peptidoglycan biosynthetic process"/>
    <property type="evidence" value="ECO:0007669"/>
    <property type="project" value="UniProtKB-UniRule"/>
</dbReference>
<dbReference type="SUPFAM" id="SSF51984">
    <property type="entry name" value="MurCD N-terminal domain"/>
    <property type="match status" value="1"/>
</dbReference>
<dbReference type="Pfam" id="PF01225">
    <property type="entry name" value="Mur_ligase"/>
    <property type="match status" value="1"/>
</dbReference>
<comment type="pathway">
    <text evidence="2 14">Cell wall biogenesis; peptidoglycan biosynthesis.</text>
</comment>
<keyword evidence="10 14" id="KW-0573">Peptidoglycan synthesis</keyword>
<keyword evidence="7 14" id="KW-0547">Nucleotide-binding</keyword>
<keyword evidence="11 14" id="KW-0131">Cell cycle</keyword>
<dbReference type="RefSeq" id="WP_109572458.1">
    <property type="nucleotide sequence ID" value="NZ_UHJL01000001.1"/>
</dbReference>
<evidence type="ECO:0000256" key="3">
    <source>
        <dbReference type="ARBA" id="ARBA00012211"/>
    </source>
</evidence>
<feature type="domain" description="Mur ligase C-terminal" evidence="16">
    <location>
        <begin position="315"/>
        <end position="446"/>
    </location>
</feature>
<dbReference type="InterPro" id="IPR050061">
    <property type="entry name" value="MurCDEF_pg_biosynth"/>
</dbReference>
<keyword evidence="6 14" id="KW-0132">Cell division</keyword>
<dbReference type="Gene3D" id="3.40.50.720">
    <property type="entry name" value="NAD(P)-binding Rossmann-like Domain"/>
    <property type="match status" value="1"/>
</dbReference>
<sequence length="460" mass="50474">MQINDCKRVRRLHFVGIGGAGMSGIAEVLHENGFVVTGSDMGEGAVIDYLKGLGIRIDPKHEAKNVVDADLVVYSSAIPFDNPELVEARNRRIPVIRRAEMLGELMRLKYTLSIAGTHGKTTTTSIVGAIWEEAGLDPTIIVGGIVKGKCSGAKVGHGDYLIAESDEFDRSFLSMMPSSAIITNIDADHLDTYENIDAIKDAFTQFANKIPFYGQVIVCLDDPNVQQILSHLKKPVITYGFTRQAKYRVENLTFVKGYPQFEILCDGKSLGQFKLQIPGRHNVLNATAAVALAVEEGISIEVARKAVAAFEGVKRRFEFIGEKNGVMVFDDYAHHPTEATATLLGFREAFPDKRIIVAFQPHLFTRTRDQHEAFGSAFSNCDVLLVTDIYPSREKPIEGVTGAMVANSAADRGHRDARFIGDVNNLIPVCKDLLKPNDVIVLMGAGNIWKLGQTILEKSI</sequence>
<dbReference type="SUPFAM" id="SSF53244">
    <property type="entry name" value="MurD-like peptide ligases, peptide-binding domain"/>
    <property type="match status" value="1"/>
</dbReference>
<dbReference type="HAMAP" id="MF_00046">
    <property type="entry name" value="MurC"/>
    <property type="match status" value="1"/>
</dbReference>
<dbReference type="InterPro" id="IPR005758">
    <property type="entry name" value="UDP-N-AcMur_Ala_ligase_MurC"/>
</dbReference>
<dbReference type="InterPro" id="IPR000713">
    <property type="entry name" value="Mur_ligase_N"/>
</dbReference>
<evidence type="ECO:0000259" key="15">
    <source>
        <dbReference type="Pfam" id="PF01225"/>
    </source>
</evidence>
<reference evidence="18 19" key="1">
    <citation type="submission" date="2017-08" db="EMBL/GenBank/DDBJ databases">
        <authorList>
            <person name="de Groot N.N."/>
        </authorList>
    </citation>
    <scope>NUCLEOTIDE SEQUENCE [LARGE SCALE GENOMIC DNA]</scope>
    <source>
        <strain evidence="18 19">HM2</strain>
    </source>
</reference>
<dbReference type="InterPro" id="IPR036615">
    <property type="entry name" value="Mur_ligase_C_dom_sf"/>
</dbReference>
<evidence type="ECO:0000256" key="14">
    <source>
        <dbReference type="HAMAP-Rule" id="MF_00046"/>
    </source>
</evidence>
<accession>A0A380RYN2</accession>
<dbReference type="InterPro" id="IPR013221">
    <property type="entry name" value="Mur_ligase_cen"/>
</dbReference>
<comment type="function">
    <text evidence="14">Cell wall formation.</text>
</comment>
<dbReference type="Gene3D" id="3.90.190.20">
    <property type="entry name" value="Mur ligase, C-terminal domain"/>
    <property type="match status" value="1"/>
</dbReference>
<dbReference type="GO" id="GO:0008763">
    <property type="term" value="F:UDP-N-acetylmuramate-L-alanine ligase activity"/>
    <property type="evidence" value="ECO:0007669"/>
    <property type="project" value="UniProtKB-UniRule"/>
</dbReference>
<dbReference type="SUPFAM" id="SSF53623">
    <property type="entry name" value="MurD-like peptide ligases, catalytic domain"/>
    <property type="match status" value="1"/>
</dbReference>
<evidence type="ECO:0000259" key="17">
    <source>
        <dbReference type="Pfam" id="PF08245"/>
    </source>
</evidence>
<dbReference type="EMBL" id="UHJL01000001">
    <property type="protein sequence ID" value="SUQ19992.1"/>
    <property type="molecule type" value="Genomic_DNA"/>
</dbReference>
<evidence type="ECO:0000256" key="6">
    <source>
        <dbReference type="ARBA" id="ARBA00022618"/>
    </source>
</evidence>
<keyword evidence="4 14" id="KW-0963">Cytoplasm</keyword>
<dbReference type="GO" id="GO:0008360">
    <property type="term" value="P:regulation of cell shape"/>
    <property type="evidence" value="ECO:0007669"/>
    <property type="project" value="UniProtKB-KW"/>
</dbReference>
<dbReference type="GO" id="GO:0071555">
    <property type="term" value="P:cell wall organization"/>
    <property type="evidence" value="ECO:0007669"/>
    <property type="project" value="UniProtKB-KW"/>
</dbReference>
<dbReference type="GO" id="GO:0051301">
    <property type="term" value="P:cell division"/>
    <property type="evidence" value="ECO:0007669"/>
    <property type="project" value="UniProtKB-KW"/>
</dbReference>
<dbReference type="Pfam" id="PF02875">
    <property type="entry name" value="Mur_ligase_C"/>
    <property type="match status" value="1"/>
</dbReference>
<dbReference type="Pfam" id="PF08245">
    <property type="entry name" value="Mur_ligase_M"/>
    <property type="match status" value="1"/>
</dbReference>
<name>A0A380RYN2_FIBSU</name>
<dbReference type="GO" id="GO:0005524">
    <property type="term" value="F:ATP binding"/>
    <property type="evidence" value="ECO:0007669"/>
    <property type="project" value="UniProtKB-UniRule"/>
</dbReference>
<evidence type="ECO:0000256" key="13">
    <source>
        <dbReference type="ARBA" id="ARBA00047833"/>
    </source>
</evidence>
<keyword evidence="9 14" id="KW-0133">Cell shape</keyword>
<dbReference type="Gene3D" id="3.40.1190.10">
    <property type="entry name" value="Mur-like, catalytic domain"/>
    <property type="match status" value="1"/>
</dbReference>
<feature type="domain" description="Mur ligase N-terminal catalytic" evidence="15">
    <location>
        <begin position="12"/>
        <end position="110"/>
    </location>
</feature>